<accession>A0ABR3XJ88</accession>
<dbReference type="Proteomes" id="UP001586593">
    <property type="component" value="Unassembled WGS sequence"/>
</dbReference>
<dbReference type="InterPro" id="IPR035980">
    <property type="entry name" value="Ribosomal_bS6_sf"/>
</dbReference>
<reference evidence="2 3" key="1">
    <citation type="journal article" date="2024" name="Commun. Biol.">
        <title>Comparative genomic analysis of thermophilic fungi reveals convergent evolutionary adaptations and gene losses.</title>
        <authorList>
            <person name="Steindorff A.S."/>
            <person name="Aguilar-Pontes M.V."/>
            <person name="Robinson A.J."/>
            <person name="Andreopoulos B."/>
            <person name="LaButti K."/>
            <person name="Kuo A."/>
            <person name="Mondo S."/>
            <person name="Riley R."/>
            <person name="Otillar R."/>
            <person name="Haridas S."/>
            <person name="Lipzen A."/>
            <person name="Grimwood J."/>
            <person name="Schmutz J."/>
            <person name="Clum A."/>
            <person name="Reid I.D."/>
            <person name="Moisan M.C."/>
            <person name="Butler G."/>
            <person name="Nguyen T.T.M."/>
            <person name="Dewar K."/>
            <person name="Conant G."/>
            <person name="Drula E."/>
            <person name="Henrissat B."/>
            <person name="Hansel C."/>
            <person name="Singer S."/>
            <person name="Hutchinson M.I."/>
            <person name="de Vries R.P."/>
            <person name="Natvig D.O."/>
            <person name="Powell A.J."/>
            <person name="Tsang A."/>
            <person name="Grigoriev I.V."/>
        </authorList>
    </citation>
    <scope>NUCLEOTIDE SEQUENCE [LARGE SCALE GENOMIC DNA]</scope>
    <source>
        <strain evidence="2 3">ATCC 24622</strain>
    </source>
</reference>
<organism evidence="2 3">
    <name type="scientific">Phialemonium thermophilum</name>
    <dbReference type="NCBI Taxonomy" id="223376"/>
    <lineage>
        <taxon>Eukaryota</taxon>
        <taxon>Fungi</taxon>
        <taxon>Dikarya</taxon>
        <taxon>Ascomycota</taxon>
        <taxon>Pezizomycotina</taxon>
        <taxon>Sordariomycetes</taxon>
        <taxon>Sordariomycetidae</taxon>
        <taxon>Cephalothecales</taxon>
        <taxon>Cephalothecaceae</taxon>
        <taxon>Phialemonium</taxon>
    </lineage>
</organism>
<dbReference type="InterPro" id="IPR014717">
    <property type="entry name" value="Transl_elong_EF1B/ribsomal_bS6"/>
</dbReference>
<dbReference type="SUPFAM" id="SSF54995">
    <property type="entry name" value="Ribosomal protein S6"/>
    <property type="match status" value="1"/>
</dbReference>
<dbReference type="CDD" id="cd15465">
    <property type="entry name" value="bS6_mito"/>
    <property type="match status" value="1"/>
</dbReference>
<evidence type="ECO:0000313" key="3">
    <source>
        <dbReference type="Proteomes" id="UP001586593"/>
    </source>
</evidence>
<proteinExistence type="inferred from homology"/>
<dbReference type="NCBIfam" id="TIGR00166">
    <property type="entry name" value="S6"/>
    <property type="match status" value="1"/>
</dbReference>
<comment type="similarity">
    <text evidence="1">Belongs to the bacterial ribosomal protein bS6 family.</text>
</comment>
<evidence type="ECO:0000313" key="2">
    <source>
        <dbReference type="EMBL" id="KAL1875745.1"/>
    </source>
</evidence>
<dbReference type="PANTHER" id="PTHR21011">
    <property type="entry name" value="MITOCHONDRIAL 28S RIBOSOMAL PROTEIN S6"/>
    <property type="match status" value="1"/>
</dbReference>
<comment type="caution">
    <text evidence="2">The sequence shown here is derived from an EMBL/GenBank/DDBJ whole genome shotgun (WGS) entry which is preliminary data.</text>
</comment>
<dbReference type="Pfam" id="PF01250">
    <property type="entry name" value="Ribosomal_S6"/>
    <property type="match status" value="1"/>
</dbReference>
<gene>
    <name evidence="2" type="ORF">VTK73DRAFT_9866</name>
</gene>
<keyword evidence="3" id="KW-1185">Reference proteome</keyword>
<dbReference type="Gene3D" id="3.30.70.60">
    <property type="match status" value="1"/>
</dbReference>
<evidence type="ECO:0000256" key="1">
    <source>
        <dbReference type="ARBA" id="ARBA00009512"/>
    </source>
</evidence>
<name>A0ABR3XJ88_9PEZI</name>
<protein>
    <recommendedName>
        <fullName evidence="4">Ribosomal protein S6</fullName>
    </recommendedName>
</protein>
<dbReference type="PANTHER" id="PTHR21011:SF1">
    <property type="entry name" value="SMALL RIBOSOMAL SUBUNIT PROTEIN BS6M"/>
    <property type="match status" value="1"/>
</dbReference>
<dbReference type="InterPro" id="IPR000529">
    <property type="entry name" value="Ribosomal_bS6"/>
</dbReference>
<evidence type="ECO:0008006" key="4">
    <source>
        <dbReference type="Google" id="ProtNLM"/>
    </source>
</evidence>
<dbReference type="EMBL" id="JAZHXJ010000087">
    <property type="protein sequence ID" value="KAL1875745.1"/>
    <property type="molecule type" value="Genomic_DNA"/>
</dbReference>
<sequence length="117" mass="12937">MLYEIVGIVRTGPKGAPNLAEVKEIVMATGQLILGQGGVVRSMANWGVFSLPRVVSHNQARHHNGHYFVLRFDSSSRVQDAVRSHLALDPRVIRSTSVKLGDGKLETLSKYGKIEWE</sequence>